<feature type="transmembrane region" description="Helical" evidence="2">
    <location>
        <begin position="60"/>
        <end position="85"/>
    </location>
</feature>
<comment type="caution">
    <text evidence="4">The sequence shown here is derived from an EMBL/GenBank/DDBJ whole genome shotgun (WGS) entry which is preliminary data.</text>
</comment>
<reference evidence="4 5" key="1">
    <citation type="submission" date="2013-03" db="EMBL/GenBank/DDBJ databases">
        <title>The Genome Sequence of Capronia epimyces CBS 606.96.</title>
        <authorList>
            <consortium name="The Broad Institute Genomics Platform"/>
            <person name="Cuomo C."/>
            <person name="de Hoog S."/>
            <person name="Gorbushina A."/>
            <person name="Walker B."/>
            <person name="Young S.K."/>
            <person name="Zeng Q."/>
            <person name="Gargeya S."/>
            <person name="Fitzgerald M."/>
            <person name="Haas B."/>
            <person name="Abouelleil A."/>
            <person name="Allen A.W."/>
            <person name="Alvarado L."/>
            <person name="Arachchi H.M."/>
            <person name="Berlin A.M."/>
            <person name="Chapman S.B."/>
            <person name="Gainer-Dewar J."/>
            <person name="Goldberg J."/>
            <person name="Griggs A."/>
            <person name="Gujja S."/>
            <person name="Hansen M."/>
            <person name="Howarth C."/>
            <person name="Imamovic A."/>
            <person name="Ireland A."/>
            <person name="Larimer J."/>
            <person name="McCowan C."/>
            <person name="Murphy C."/>
            <person name="Pearson M."/>
            <person name="Poon T.W."/>
            <person name="Priest M."/>
            <person name="Roberts A."/>
            <person name="Saif S."/>
            <person name="Shea T."/>
            <person name="Sisk P."/>
            <person name="Sykes S."/>
            <person name="Wortman J."/>
            <person name="Nusbaum C."/>
            <person name="Birren B."/>
        </authorList>
    </citation>
    <scope>NUCLEOTIDE SEQUENCE [LARGE SCALE GENOMIC DNA]</scope>
    <source>
        <strain evidence="4 5">CBS 606.96</strain>
    </source>
</reference>
<sequence length="426" mass="47124">MTSADLDSDPVDAPLQGLTKENHGPWVVVCAYIFILLTLMTIFIKLFTRFRSTNHLTANDCFILTAEFLGFAQTITITIAVHFGLGQRRKALSDSKFESFEKTMYASNILLILVLAAAKASVTHLIITINPTHRLLLSCYGILGFVSLWALASVLALAFQCSLPHPWDFEDNRCVDQFALNAGIHAVNILSDVLIVLVPFTMMLKVPVSRNKRFIVTGSFALRLVVPVFTVTMLVYLQKMFHSSHPDPTWDYVVPQIFAQIMLNSSIIASCIPSLKRFLADIKPGLIVVNVPEDGLTASYVRHTRSRSRAKSRLSRPGAGIFRLSSKFGFGGHGGHALASSSSGSSSVLWREKQEQALTTMELGYNRPQATKASSKVEIDRSESIEGLTDDVIMHSIDYKVEYEDAAHDPDVVTDQSSGSPRRTRE</sequence>
<dbReference type="AlphaFoldDB" id="W9YG48"/>
<evidence type="ECO:0000313" key="5">
    <source>
        <dbReference type="Proteomes" id="UP000019478"/>
    </source>
</evidence>
<dbReference type="GeneID" id="19164198"/>
<evidence type="ECO:0000313" key="4">
    <source>
        <dbReference type="EMBL" id="EXJ91508.1"/>
    </source>
</evidence>
<dbReference type="Proteomes" id="UP000019478">
    <property type="component" value="Unassembled WGS sequence"/>
</dbReference>
<keyword evidence="5" id="KW-1185">Reference proteome</keyword>
<organism evidence="4 5">
    <name type="scientific">Capronia epimyces CBS 606.96</name>
    <dbReference type="NCBI Taxonomy" id="1182542"/>
    <lineage>
        <taxon>Eukaryota</taxon>
        <taxon>Fungi</taxon>
        <taxon>Dikarya</taxon>
        <taxon>Ascomycota</taxon>
        <taxon>Pezizomycotina</taxon>
        <taxon>Eurotiomycetes</taxon>
        <taxon>Chaetothyriomycetidae</taxon>
        <taxon>Chaetothyriales</taxon>
        <taxon>Herpotrichiellaceae</taxon>
        <taxon>Capronia</taxon>
    </lineage>
</organism>
<dbReference type="PANTHER" id="PTHR38794">
    <property type="entry name" value="INTEGRAL MEMBRANE PROTEIN"/>
    <property type="match status" value="1"/>
</dbReference>
<feature type="compositionally biased region" description="Polar residues" evidence="1">
    <location>
        <begin position="414"/>
        <end position="426"/>
    </location>
</feature>
<keyword evidence="2" id="KW-1133">Transmembrane helix</keyword>
<feature type="transmembrane region" description="Helical" evidence="2">
    <location>
        <begin position="105"/>
        <end position="127"/>
    </location>
</feature>
<dbReference type="RefSeq" id="XP_007728398.1">
    <property type="nucleotide sequence ID" value="XM_007730208.1"/>
</dbReference>
<gene>
    <name evidence="4" type="ORF">A1O3_00056</name>
</gene>
<evidence type="ECO:0000256" key="2">
    <source>
        <dbReference type="SAM" id="Phobius"/>
    </source>
</evidence>
<evidence type="ECO:0000259" key="3">
    <source>
        <dbReference type="Pfam" id="PF20684"/>
    </source>
</evidence>
<feature type="region of interest" description="Disordered" evidence="1">
    <location>
        <begin position="404"/>
        <end position="426"/>
    </location>
</feature>
<keyword evidence="2" id="KW-0812">Transmembrane</keyword>
<dbReference type="PANTHER" id="PTHR38794:SF3">
    <property type="entry name" value="INTEGRAL MEMBRANE PROTEIN"/>
    <property type="match status" value="1"/>
</dbReference>
<dbReference type="Pfam" id="PF20684">
    <property type="entry name" value="Fung_rhodopsin"/>
    <property type="match status" value="1"/>
</dbReference>
<feature type="transmembrane region" description="Helical" evidence="2">
    <location>
        <begin position="139"/>
        <end position="159"/>
    </location>
</feature>
<dbReference type="HOGENOM" id="CLU_036632_0_2_1"/>
<dbReference type="EMBL" id="AMGY01000001">
    <property type="protein sequence ID" value="EXJ91508.1"/>
    <property type="molecule type" value="Genomic_DNA"/>
</dbReference>
<feature type="domain" description="Rhodopsin" evidence="3">
    <location>
        <begin position="45"/>
        <end position="279"/>
    </location>
</feature>
<accession>W9YG48</accession>
<dbReference type="eggNOG" id="ENOG502SPG6">
    <property type="taxonomic scope" value="Eukaryota"/>
</dbReference>
<evidence type="ECO:0000256" key="1">
    <source>
        <dbReference type="SAM" id="MobiDB-lite"/>
    </source>
</evidence>
<dbReference type="InterPro" id="IPR049326">
    <property type="entry name" value="Rhodopsin_dom_fungi"/>
</dbReference>
<proteinExistence type="predicted"/>
<dbReference type="OrthoDB" id="3918601at2759"/>
<dbReference type="STRING" id="1182542.W9YG48"/>
<name>W9YG48_9EURO</name>
<protein>
    <recommendedName>
        <fullName evidence="3">Rhodopsin domain-containing protein</fullName>
    </recommendedName>
</protein>
<feature type="transmembrane region" description="Helical" evidence="2">
    <location>
        <begin position="26"/>
        <end position="48"/>
    </location>
</feature>
<feature type="transmembrane region" description="Helical" evidence="2">
    <location>
        <begin position="214"/>
        <end position="237"/>
    </location>
</feature>
<feature type="transmembrane region" description="Helical" evidence="2">
    <location>
        <begin position="179"/>
        <end position="202"/>
    </location>
</feature>
<keyword evidence="2" id="KW-0472">Membrane</keyword>